<sequence length="162" mass="18929">MNKTIYRLKQAARARYIKIQESLLKYDFQQSKANSCLFTLARYGNSIYIIVYIPDLLIAGKEEDTSKIINELEEAYELKNLGEVIYYLEIVVATFAARDELAICRPSFASNNLKIIIINSRKNISYVIRRSTPSMSEDRLRNRASTSFSFIYRQFTDERRNI</sequence>
<keyword evidence="3" id="KW-1185">Reference proteome</keyword>
<evidence type="ECO:0000313" key="2">
    <source>
        <dbReference type="EMBL" id="GBN77210.1"/>
    </source>
</evidence>
<dbReference type="Pfam" id="PF07727">
    <property type="entry name" value="RVT_2"/>
    <property type="match status" value="1"/>
</dbReference>
<reference evidence="2 3" key="1">
    <citation type="journal article" date="2019" name="Sci. Rep.">
        <title>Orb-weaving spider Araneus ventricosus genome elucidates the spidroin gene catalogue.</title>
        <authorList>
            <person name="Kono N."/>
            <person name="Nakamura H."/>
            <person name="Ohtoshi R."/>
            <person name="Moran D.A.P."/>
            <person name="Shinohara A."/>
            <person name="Yoshida Y."/>
            <person name="Fujiwara M."/>
            <person name="Mori M."/>
            <person name="Tomita M."/>
            <person name="Arakawa K."/>
        </authorList>
    </citation>
    <scope>NUCLEOTIDE SEQUENCE [LARGE SCALE GENOMIC DNA]</scope>
</reference>
<dbReference type="EMBL" id="BGPR01017755">
    <property type="protein sequence ID" value="GBN77210.1"/>
    <property type="molecule type" value="Genomic_DNA"/>
</dbReference>
<comment type="caution">
    <text evidence="2">The sequence shown here is derived from an EMBL/GenBank/DDBJ whole genome shotgun (WGS) entry which is preliminary data.</text>
</comment>
<accession>A0A4Y2RP73</accession>
<evidence type="ECO:0000313" key="3">
    <source>
        <dbReference type="Proteomes" id="UP000499080"/>
    </source>
</evidence>
<protein>
    <recommendedName>
        <fullName evidence="1">Reverse transcriptase Ty1/copia-type domain-containing protein</fullName>
    </recommendedName>
</protein>
<name>A0A4Y2RP73_ARAVE</name>
<dbReference type="Proteomes" id="UP000499080">
    <property type="component" value="Unassembled WGS sequence"/>
</dbReference>
<dbReference type="InterPro" id="IPR013103">
    <property type="entry name" value="RVT_2"/>
</dbReference>
<gene>
    <name evidence="2" type="ORF">AVEN_199285_1</name>
</gene>
<evidence type="ECO:0000259" key="1">
    <source>
        <dbReference type="Pfam" id="PF07727"/>
    </source>
</evidence>
<proteinExistence type="predicted"/>
<dbReference type="OrthoDB" id="6768824at2759"/>
<dbReference type="AlphaFoldDB" id="A0A4Y2RP73"/>
<feature type="domain" description="Reverse transcriptase Ty1/copia-type" evidence="1">
    <location>
        <begin position="1"/>
        <end position="111"/>
    </location>
</feature>
<organism evidence="2 3">
    <name type="scientific">Araneus ventricosus</name>
    <name type="common">Orbweaver spider</name>
    <name type="synonym">Epeira ventricosa</name>
    <dbReference type="NCBI Taxonomy" id="182803"/>
    <lineage>
        <taxon>Eukaryota</taxon>
        <taxon>Metazoa</taxon>
        <taxon>Ecdysozoa</taxon>
        <taxon>Arthropoda</taxon>
        <taxon>Chelicerata</taxon>
        <taxon>Arachnida</taxon>
        <taxon>Araneae</taxon>
        <taxon>Araneomorphae</taxon>
        <taxon>Entelegynae</taxon>
        <taxon>Araneoidea</taxon>
        <taxon>Araneidae</taxon>
        <taxon>Araneus</taxon>
    </lineage>
</organism>